<dbReference type="AlphaFoldDB" id="A0A9N9NSB0"/>
<keyword evidence="2" id="KW-1185">Reference proteome</keyword>
<evidence type="ECO:0000313" key="2">
    <source>
        <dbReference type="Proteomes" id="UP000789396"/>
    </source>
</evidence>
<reference evidence="1" key="1">
    <citation type="submission" date="2021-06" db="EMBL/GenBank/DDBJ databases">
        <authorList>
            <person name="Kallberg Y."/>
            <person name="Tangrot J."/>
            <person name="Rosling A."/>
        </authorList>
    </citation>
    <scope>NUCLEOTIDE SEQUENCE</scope>
    <source>
        <strain evidence="1">IN212</strain>
    </source>
</reference>
<dbReference type="Proteomes" id="UP000789396">
    <property type="component" value="Unassembled WGS sequence"/>
</dbReference>
<accession>A0A9N9NSB0</accession>
<organism evidence="1 2">
    <name type="scientific">Racocetra fulgida</name>
    <dbReference type="NCBI Taxonomy" id="60492"/>
    <lineage>
        <taxon>Eukaryota</taxon>
        <taxon>Fungi</taxon>
        <taxon>Fungi incertae sedis</taxon>
        <taxon>Mucoromycota</taxon>
        <taxon>Glomeromycotina</taxon>
        <taxon>Glomeromycetes</taxon>
        <taxon>Diversisporales</taxon>
        <taxon>Gigasporaceae</taxon>
        <taxon>Racocetra</taxon>
    </lineage>
</organism>
<gene>
    <name evidence="1" type="ORF">RFULGI_LOCUS13746</name>
</gene>
<feature type="non-terminal residue" evidence="1">
    <location>
        <position position="380"/>
    </location>
</feature>
<evidence type="ECO:0000313" key="1">
    <source>
        <dbReference type="EMBL" id="CAG8753124.1"/>
    </source>
</evidence>
<protein>
    <submittedName>
        <fullName evidence="1">18935_t:CDS:1</fullName>
    </submittedName>
</protein>
<dbReference type="EMBL" id="CAJVPZ010037274">
    <property type="protein sequence ID" value="CAG8753124.1"/>
    <property type="molecule type" value="Genomic_DNA"/>
</dbReference>
<name>A0A9N9NSB0_9GLOM</name>
<proteinExistence type="predicted"/>
<dbReference type="OrthoDB" id="2348555at2759"/>
<sequence length="380" mass="45072">MKSGEINVNNDERQLSLLKISRFLSFLLNATGVVNELQEHPQMKYVRTQITQLDNSIKNRSIKMGLLETLTEFMNDELISYFNSGVGFDDEITGEMLDFLREKSHEHSEIAKHLFSFYYKWCDKTVDFRAYLEDLTEKMESLKDVSLDDFTSQDYWLPHDTIIEISQKVYQYRDSQTFENMVKNNVKDEDMQSNVLNVAIIFREIVIEQYKKTCDSYKNWQNINCSEARIFWKDISKEQVVHELEIMAGDASLYRRRQKQDDLVFSIEYLALIPPYTTRLKYLKQVLTQFDVRDADKSWVVEMLKNLENEDMKLDMLPDSFQKLNKHLNELNGYTWSVVKEFNFANEFIKYLLQNLIGRDLTNLINGKYLIPFDPDKLKL</sequence>
<comment type="caution">
    <text evidence="1">The sequence shown here is derived from an EMBL/GenBank/DDBJ whole genome shotgun (WGS) entry which is preliminary data.</text>
</comment>